<keyword evidence="8" id="KW-0460">Magnesium</keyword>
<dbReference type="PROSITE" id="PS51462">
    <property type="entry name" value="NUDIX"/>
    <property type="match status" value="1"/>
</dbReference>
<dbReference type="InterPro" id="IPR047127">
    <property type="entry name" value="MutT-like"/>
</dbReference>
<dbReference type="SUPFAM" id="SSF55811">
    <property type="entry name" value="Nudix"/>
    <property type="match status" value="1"/>
</dbReference>
<dbReference type="PANTHER" id="PTHR47707">
    <property type="entry name" value="8-OXO-DGTP DIPHOSPHATASE"/>
    <property type="match status" value="1"/>
</dbReference>
<dbReference type="EMBL" id="JBHTIT010000001">
    <property type="protein sequence ID" value="MFD0949405.1"/>
    <property type="molecule type" value="Genomic_DNA"/>
</dbReference>
<comment type="similarity">
    <text evidence="2 17">Belongs to the Nudix hydrolase family.</text>
</comment>
<evidence type="ECO:0000256" key="16">
    <source>
        <dbReference type="ARBA" id="ARBA00042798"/>
    </source>
</evidence>
<evidence type="ECO:0000256" key="13">
    <source>
        <dbReference type="ARBA" id="ARBA00040794"/>
    </source>
</evidence>
<dbReference type="InterPro" id="IPR015797">
    <property type="entry name" value="NUDIX_hydrolase-like_dom_sf"/>
</dbReference>
<dbReference type="InterPro" id="IPR020084">
    <property type="entry name" value="NUDIX_hydrolase_CS"/>
</dbReference>
<dbReference type="PROSITE" id="PS00893">
    <property type="entry name" value="NUDIX_BOX"/>
    <property type="match status" value="1"/>
</dbReference>
<keyword evidence="5" id="KW-0479">Metal-binding</keyword>
<evidence type="ECO:0000256" key="4">
    <source>
        <dbReference type="ARBA" id="ARBA00022705"/>
    </source>
</evidence>
<comment type="cofactor">
    <cofactor evidence="1">
        <name>Mg(2+)</name>
        <dbReference type="ChEBI" id="CHEBI:18420"/>
    </cofactor>
</comment>
<evidence type="ECO:0000256" key="7">
    <source>
        <dbReference type="ARBA" id="ARBA00022801"/>
    </source>
</evidence>
<organism evidence="19 20">
    <name type="scientific">Paraperlucidibaca wandonensis</name>
    <dbReference type="NCBI Taxonomy" id="1268273"/>
    <lineage>
        <taxon>Bacteria</taxon>
        <taxon>Pseudomonadati</taxon>
        <taxon>Pseudomonadota</taxon>
        <taxon>Gammaproteobacteria</taxon>
        <taxon>Moraxellales</taxon>
        <taxon>Moraxellaceae</taxon>
        <taxon>Paraperlucidibaca</taxon>
    </lineage>
</organism>
<keyword evidence="20" id="KW-1185">Reference proteome</keyword>
<evidence type="ECO:0000256" key="12">
    <source>
        <dbReference type="ARBA" id="ARBA00038905"/>
    </source>
</evidence>
<dbReference type="EC" id="3.6.1.55" evidence="12"/>
<keyword evidence="9" id="KW-0234">DNA repair</keyword>
<keyword evidence="4" id="KW-0235">DNA replication</keyword>
<evidence type="ECO:0000313" key="19">
    <source>
        <dbReference type="EMBL" id="MFD0949405.1"/>
    </source>
</evidence>
<keyword evidence="3" id="KW-0515">Mutator protein</keyword>
<comment type="catalytic activity">
    <reaction evidence="10">
        <text>8-oxo-dGTP + H2O = 8-oxo-dGMP + diphosphate + H(+)</text>
        <dbReference type="Rhea" id="RHEA:31575"/>
        <dbReference type="ChEBI" id="CHEBI:15377"/>
        <dbReference type="ChEBI" id="CHEBI:15378"/>
        <dbReference type="ChEBI" id="CHEBI:33019"/>
        <dbReference type="ChEBI" id="CHEBI:63224"/>
        <dbReference type="ChEBI" id="CHEBI:77896"/>
        <dbReference type="EC" id="3.6.1.55"/>
    </reaction>
</comment>
<evidence type="ECO:0000313" key="20">
    <source>
        <dbReference type="Proteomes" id="UP001597044"/>
    </source>
</evidence>
<dbReference type="GO" id="GO:0016787">
    <property type="term" value="F:hydrolase activity"/>
    <property type="evidence" value="ECO:0007669"/>
    <property type="project" value="UniProtKB-KW"/>
</dbReference>
<dbReference type="RefSeq" id="WP_340674957.1">
    <property type="nucleotide sequence ID" value="NZ_JBHTIT010000001.1"/>
</dbReference>
<dbReference type="InterPro" id="IPR020476">
    <property type="entry name" value="Nudix_hydrolase"/>
</dbReference>
<evidence type="ECO:0000256" key="8">
    <source>
        <dbReference type="ARBA" id="ARBA00022842"/>
    </source>
</evidence>
<reference evidence="20" key="1">
    <citation type="journal article" date="2019" name="Int. J. Syst. Evol. Microbiol.">
        <title>The Global Catalogue of Microorganisms (GCM) 10K type strain sequencing project: providing services to taxonomists for standard genome sequencing and annotation.</title>
        <authorList>
            <consortium name="The Broad Institute Genomics Platform"/>
            <consortium name="The Broad Institute Genome Sequencing Center for Infectious Disease"/>
            <person name="Wu L."/>
            <person name="Ma J."/>
        </authorList>
    </citation>
    <scope>NUCLEOTIDE SEQUENCE [LARGE SCALE GENOMIC DNA]</scope>
    <source>
        <strain evidence="20">CCUG 63419</strain>
    </source>
</reference>
<dbReference type="InterPro" id="IPR000086">
    <property type="entry name" value="NUDIX_hydrolase_dom"/>
</dbReference>
<sequence>MIKVVAAIALRDGLVLVARRALGQRQAGLWEFPGGKIEAGESEAEALARELHEELNIAAHIGEEFARTQHHYADVSIELIGLFTELPEMDCVLSVHDQIDWVPIGHLAMVDLAPADIVLAQKLMREFA</sequence>
<keyword evidence="7 17" id="KW-0378">Hydrolase</keyword>
<name>A0ABW3HFI7_9GAMM</name>
<evidence type="ECO:0000256" key="6">
    <source>
        <dbReference type="ARBA" id="ARBA00022763"/>
    </source>
</evidence>
<evidence type="ECO:0000256" key="1">
    <source>
        <dbReference type="ARBA" id="ARBA00001946"/>
    </source>
</evidence>
<dbReference type="Gene3D" id="3.90.79.10">
    <property type="entry name" value="Nucleoside Triphosphate Pyrophosphohydrolase"/>
    <property type="match status" value="1"/>
</dbReference>
<comment type="catalytic activity">
    <reaction evidence="11">
        <text>8-oxo-GTP + H2O = 8-oxo-GMP + diphosphate + H(+)</text>
        <dbReference type="Rhea" id="RHEA:67616"/>
        <dbReference type="ChEBI" id="CHEBI:15377"/>
        <dbReference type="ChEBI" id="CHEBI:15378"/>
        <dbReference type="ChEBI" id="CHEBI:33019"/>
        <dbReference type="ChEBI" id="CHEBI:143553"/>
        <dbReference type="ChEBI" id="CHEBI:145694"/>
    </reaction>
</comment>
<accession>A0ABW3HFI7</accession>
<evidence type="ECO:0000256" key="14">
    <source>
        <dbReference type="ARBA" id="ARBA00041592"/>
    </source>
</evidence>
<dbReference type="Proteomes" id="UP001597044">
    <property type="component" value="Unassembled WGS sequence"/>
</dbReference>
<evidence type="ECO:0000256" key="9">
    <source>
        <dbReference type="ARBA" id="ARBA00023204"/>
    </source>
</evidence>
<dbReference type="PRINTS" id="PR00502">
    <property type="entry name" value="NUDIXFAMILY"/>
</dbReference>
<evidence type="ECO:0000256" key="3">
    <source>
        <dbReference type="ARBA" id="ARBA00022457"/>
    </source>
</evidence>
<evidence type="ECO:0000256" key="17">
    <source>
        <dbReference type="RuleBase" id="RU003476"/>
    </source>
</evidence>
<gene>
    <name evidence="19" type="ORF">ACFQ0F_03195</name>
</gene>
<evidence type="ECO:0000256" key="11">
    <source>
        <dbReference type="ARBA" id="ARBA00036904"/>
    </source>
</evidence>
<dbReference type="Pfam" id="PF00293">
    <property type="entry name" value="NUDIX"/>
    <property type="match status" value="1"/>
</dbReference>
<keyword evidence="6" id="KW-0227">DNA damage</keyword>
<evidence type="ECO:0000256" key="10">
    <source>
        <dbReference type="ARBA" id="ARBA00035861"/>
    </source>
</evidence>
<proteinExistence type="inferred from homology"/>
<dbReference type="CDD" id="cd03425">
    <property type="entry name" value="NUDIX_MutT_NudA_like"/>
    <property type="match status" value="1"/>
</dbReference>
<evidence type="ECO:0000256" key="2">
    <source>
        <dbReference type="ARBA" id="ARBA00005582"/>
    </source>
</evidence>
<protein>
    <recommendedName>
        <fullName evidence="13">8-oxo-dGTP diphosphatase</fullName>
        <ecNumber evidence="12">3.6.1.55</ecNumber>
    </recommendedName>
    <alternativeName>
        <fullName evidence="16">7,8-dihydro-8-oxoguanine-triphosphatase</fullName>
    </alternativeName>
    <alternativeName>
        <fullName evidence="15">Mutator protein MutT</fullName>
    </alternativeName>
    <alternativeName>
        <fullName evidence="14">dGTP pyrophosphohydrolase</fullName>
    </alternativeName>
</protein>
<feature type="domain" description="Nudix hydrolase" evidence="18">
    <location>
        <begin position="1"/>
        <end position="125"/>
    </location>
</feature>
<evidence type="ECO:0000259" key="18">
    <source>
        <dbReference type="PROSITE" id="PS51462"/>
    </source>
</evidence>
<evidence type="ECO:0000256" key="5">
    <source>
        <dbReference type="ARBA" id="ARBA00022723"/>
    </source>
</evidence>
<comment type="caution">
    <text evidence="19">The sequence shown here is derived from an EMBL/GenBank/DDBJ whole genome shotgun (WGS) entry which is preliminary data.</text>
</comment>
<dbReference type="PANTHER" id="PTHR47707:SF1">
    <property type="entry name" value="NUDIX HYDROLASE FAMILY PROTEIN"/>
    <property type="match status" value="1"/>
</dbReference>
<evidence type="ECO:0000256" key="15">
    <source>
        <dbReference type="ARBA" id="ARBA00041979"/>
    </source>
</evidence>